<keyword evidence="6" id="KW-0677">Repeat</keyword>
<comment type="similarity">
    <text evidence="6">Belongs to the transferase hexapeptide repeat family. LpxA subfamily.</text>
</comment>
<comment type="subcellular location">
    <subcellularLocation>
        <location evidence="6">Cytoplasm</location>
    </subcellularLocation>
</comment>
<dbReference type="STRING" id="1454003.AW10_00544"/>
<keyword evidence="3 6" id="KW-0808">Transferase</keyword>
<dbReference type="Pfam" id="PF00132">
    <property type="entry name" value="Hexapep"/>
    <property type="match status" value="2"/>
</dbReference>
<proteinExistence type="inferred from homology"/>
<dbReference type="Gene3D" id="1.20.1180.10">
    <property type="entry name" value="Udp N-acetylglucosamine O-acyltransferase, C-terminal domain"/>
    <property type="match status" value="1"/>
</dbReference>
<comment type="caution">
    <text evidence="8">The sequence shown here is derived from an EMBL/GenBank/DDBJ whole genome shotgun (WGS) entry which is preliminary data.</text>
</comment>
<evidence type="ECO:0000259" key="7">
    <source>
        <dbReference type="Pfam" id="PF13720"/>
    </source>
</evidence>
<evidence type="ECO:0000256" key="1">
    <source>
        <dbReference type="ARBA" id="ARBA00022516"/>
    </source>
</evidence>
<evidence type="ECO:0000256" key="2">
    <source>
        <dbReference type="ARBA" id="ARBA00022556"/>
    </source>
</evidence>
<dbReference type="Gene3D" id="2.160.10.10">
    <property type="entry name" value="Hexapeptide repeat proteins"/>
    <property type="match status" value="1"/>
</dbReference>
<keyword evidence="1 6" id="KW-0444">Lipid biosynthesis</keyword>
<dbReference type="InterPro" id="IPR037157">
    <property type="entry name" value="Acetyltransf_C_sf"/>
</dbReference>
<keyword evidence="4 6" id="KW-0443">Lipid metabolism</keyword>
<gene>
    <name evidence="6 8" type="primary">lpxA</name>
    <name evidence="8" type="ORF">AW10_00544</name>
</gene>
<protein>
    <recommendedName>
        <fullName evidence="6">Acyl-[acyl-carrier-protein]--UDP-N-acetylglucosamine O-acyltransferase</fullName>
        <shortName evidence="6">UDP-N-acetylglucosamine acyltransferase</shortName>
        <ecNumber evidence="6">2.3.1.129</ecNumber>
    </recommendedName>
</protein>
<dbReference type="SUPFAM" id="SSF51161">
    <property type="entry name" value="Trimeric LpxA-like enzymes"/>
    <property type="match status" value="1"/>
</dbReference>
<comment type="pathway">
    <text evidence="6">Glycolipid biosynthesis; lipid IV(A) biosynthesis; lipid IV(A) from (3R)-3-hydroxytetradecanoyl-[acyl-carrier-protein] and UDP-N-acetyl-alpha-D-glucosamine: step 1/6.</text>
</comment>
<name>A0A011P4B8_9PROT</name>
<dbReference type="GO" id="GO:0008780">
    <property type="term" value="F:acyl-[acyl-carrier-protein]-UDP-N-acetylglucosamine O-acyltransferase activity"/>
    <property type="evidence" value="ECO:0007669"/>
    <property type="project" value="UniProtKB-UniRule"/>
</dbReference>
<dbReference type="GO" id="GO:0005737">
    <property type="term" value="C:cytoplasm"/>
    <property type="evidence" value="ECO:0007669"/>
    <property type="project" value="UniProtKB-SubCell"/>
</dbReference>
<keyword evidence="5 6" id="KW-0012">Acyltransferase</keyword>
<dbReference type="PATRIC" id="fig|1454003.3.peg.559"/>
<organism evidence="8 9">
    <name type="scientific">Candidatus Accumulibacter appositus</name>
    <dbReference type="NCBI Taxonomy" id="1454003"/>
    <lineage>
        <taxon>Bacteria</taxon>
        <taxon>Pseudomonadati</taxon>
        <taxon>Pseudomonadota</taxon>
        <taxon>Betaproteobacteria</taxon>
        <taxon>Candidatus Accumulibacter</taxon>
    </lineage>
</organism>
<dbReference type="AlphaFoldDB" id="A0A011P4B8"/>
<comment type="subunit">
    <text evidence="6">Homotrimer.</text>
</comment>
<evidence type="ECO:0000313" key="8">
    <source>
        <dbReference type="EMBL" id="EXI82436.1"/>
    </source>
</evidence>
<dbReference type="GO" id="GO:0016020">
    <property type="term" value="C:membrane"/>
    <property type="evidence" value="ECO:0007669"/>
    <property type="project" value="GOC"/>
</dbReference>
<reference evidence="8 9" key="1">
    <citation type="submission" date="2014-02" db="EMBL/GenBank/DDBJ databases">
        <title>Expanding our view of genomic diversity in Candidatus Accumulibacter clades.</title>
        <authorList>
            <person name="Skennerton C.T."/>
            <person name="Barr J.J."/>
            <person name="Slater F.R."/>
            <person name="Bond P.L."/>
            <person name="Tyson G.W."/>
        </authorList>
    </citation>
    <scope>NUCLEOTIDE SEQUENCE [LARGE SCALE GENOMIC DNA]</scope>
    <source>
        <strain evidence="9">BA-92</strain>
    </source>
</reference>
<dbReference type="EMBL" id="JEMX01000011">
    <property type="protein sequence ID" value="EXI82436.1"/>
    <property type="molecule type" value="Genomic_DNA"/>
</dbReference>
<dbReference type="Proteomes" id="UP000021816">
    <property type="component" value="Unassembled WGS sequence"/>
</dbReference>
<dbReference type="InterPro" id="IPR011004">
    <property type="entry name" value="Trimer_LpxA-like_sf"/>
</dbReference>
<dbReference type="PANTHER" id="PTHR43480:SF1">
    <property type="entry name" value="ACYL-[ACYL-CARRIER-PROTEIN]--UDP-N-ACETYLGLUCOSAMINE O-ACYLTRANSFERASE, MITOCHONDRIAL-RELATED"/>
    <property type="match status" value="1"/>
</dbReference>
<dbReference type="GO" id="GO:0009245">
    <property type="term" value="P:lipid A biosynthetic process"/>
    <property type="evidence" value="ECO:0007669"/>
    <property type="project" value="UniProtKB-UniRule"/>
</dbReference>
<evidence type="ECO:0000256" key="5">
    <source>
        <dbReference type="ARBA" id="ARBA00023315"/>
    </source>
</evidence>
<sequence>MTGAMIHQSALVERGAQLGSNVSVGAYSIIGEDVEIGDNTVIGPHVVISGRTRIGRDNRIFQFNSLGEVPQDKKYDGEPTRLEIGDRNTIREFCTFNLGTAQDVGITRVGNDNWIMAYVHIAHDCQVGNHTVFANNAQLAGHVHIDDWAILGGYTGVHQFCRVGAHTMTAVGTVVLQDIPPFVMAAGNTASPFGINAEGLKRRGFSPEALLALKRAYRTLYKSGLMLDEARVKLSEEVLVHPEIQPLLDFLAASKRGIIR</sequence>
<evidence type="ECO:0000256" key="3">
    <source>
        <dbReference type="ARBA" id="ARBA00022679"/>
    </source>
</evidence>
<dbReference type="InterPro" id="IPR001451">
    <property type="entry name" value="Hexapep"/>
</dbReference>
<accession>A0A011P4B8</accession>
<keyword evidence="2 6" id="KW-0441">Lipid A biosynthesis</keyword>
<feature type="domain" description="UDP N-acetylglucosamine O-acyltransferase C-terminal" evidence="7">
    <location>
        <begin position="178"/>
        <end position="259"/>
    </location>
</feature>
<dbReference type="Pfam" id="PF13720">
    <property type="entry name" value="Acetyltransf_11"/>
    <property type="match status" value="1"/>
</dbReference>
<dbReference type="UniPathway" id="UPA00359">
    <property type="reaction ID" value="UER00477"/>
</dbReference>
<dbReference type="CDD" id="cd03351">
    <property type="entry name" value="LbH_UDP-GlcNAc_AT"/>
    <property type="match status" value="1"/>
</dbReference>
<dbReference type="EC" id="2.3.1.129" evidence="6"/>
<dbReference type="InterPro" id="IPR010137">
    <property type="entry name" value="Lipid_A_LpxA"/>
</dbReference>
<comment type="function">
    <text evidence="6">Involved in the biosynthesis of lipid A, a phosphorylated glycolipid that anchors the lipopolysaccharide to the outer membrane of the cell.</text>
</comment>
<keyword evidence="6" id="KW-0963">Cytoplasm</keyword>
<evidence type="ECO:0000256" key="4">
    <source>
        <dbReference type="ARBA" id="ARBA00023098"/>
    </source>
</evidence>
<comment type="catalytic activity">
    <reaction evidence="6">
        <text>a (3R)-hydroxyacyl-[ACP] + UDP-N-acetyl-alpha-D-glucosamine = a UDP-3-O-[(3R)-3-hydroxyacyl]-N-acetyl-alpha-D-glucosamine + holo-[ACP]</text>
        <dbReference type="Rhea" id="RHEA:67812"/>
        <dbReference type="Rhea" id="RHEA-COMP:9685"/>
        <dbReference type="Rhea" id="RHEA-COMP:9945"/>
        <dbReference type="ChEBI" id="CHEBI:57705"/>
        <dbReference type="ChEBI" id="CHEBI:64479"/>
        <dbReference type="ChEBI" id="CHEBI:78827"/>
        <dbReference type="ChEBI" id="CHEBI:173225"/>
        <dbReference type="EC" id="2.3.1.129"/>
    </reaction>
</comment>
<dbReference type="PIRSF" id="PIRSF000456">
    <property type="entry name" value="UDP-GlcNAc_acltr"/>
    <property type="match status" value="1"/>
</dbReference>
<dbReference type="PANTHER" id="PTHR43480">
    <property type="entry name" value="ACYL-[ACYL-CARRIER-PROTEIN]--UDP-N-ACETYLGLUCOSAMINE O-ACYLTRANSFERASE"/>
    <property type="match status" value="1"/>
</dbReference>
<evidence type="ECO:0000313" key="9">
    <source>
        <dbReference type="Proteomes" id="UP000021816"/>
    </source>
</evidence>
<dbReference type="NCBIfam" id="NF003657">
    <property type="entry name" value="PRK05289.1"/>
    <property type="match status" value="1"/>
</dbReference>
<dbReference type="NCBIfam" id="TIGR01852">
    <property type="entry name" value="lipid_A_lpxA"/>
    <property type="match status" value="1"/>
</dbReference>
<dbReference type="HAMAP" id="MF_00387">
    <property type="entry name" value="LpxA"/>
    <property type="match status" value="1"/>
</dbReference>
<evidence type="ECO:0000256" key="6">
    <source>
        <dbReference type="HAMAP-Rule" id="MF_00387"/>
    </source>
</evidence>
<dbReference type="InterPro" id="IPR029098">
    <property type="entry name" value="Acetyltransf_C"/>
</dbReference>